<keyword evidence="2" id="KW-1185">Reference proteome</keyword>
<evidence type="ECO:0000313" key="2">
    <source>
        <dbReference type="Proteomes" id="UP000231134"/>
    </source>
</evidence>
<gene>
    <name evidence="1" type="ORF">BGX16_2844</name>
</gene>
<sequence>MRRDIGIILGILLALQGMLWSAERESVSVEDAFWAYDDGKIGEEDLEELLRLIEAGDGEEACTEWEALGLEPCQKSWTERLDGLNFRGAFQEALSLDSAGNLRNQQMRLALGLWRISGEVRFKSQGAQSPTVQYRRLQYKGRRFSFAAGNLSSIDVGSAVALQKRLGGILTVRLKPLTVGAFAWEDSTAGFHTAIGSPKNIQLFGMGNFSLDGFRGAFLRAKNSTADVQVLYSKHWNTPLLYVSGTSEKGKNSLPLRLRFRAYLHKNDTLHGIFRLPKIVETHRAVGNSTVQIALGDLNLRLLLSVAVPLDTGKARSVAEISCLRRQEYASLGMGTRVSAVGEDFSTTLLMQSGISLFKKDSLFAEWRLTPRHSLKTTLYEIRPGFSIPIEEAVRATVLCILRGPQKKPLVVRLETQMTFSTKLYGKSSLELRSERFQDLHLWRFGFEFDGMW</sequence>
<comment type="caution">
    <text evidence="1">The sequence shown here is derived from an EMBL/GenBank/DDBJ whole genome shotgun (WGS) entry which is preliminary data.</text>
</comment>
<name>A0A2M9AAU2_9BACT</name>
<dbReference type="AlphaFoldDB" id="A0A2M9AAU2"/>
<protein>
    <submittedName>
        <fullName evidence="1">Uncharacterized protein</fullName>
    </submittedName>
</protein>
<evidence type="ECO:0000313" key="1">
    <source>
        <dbReference type="EMBL" id="PJJ42798.1"/>
    </source>
</evidence>
<dbReference type="EMBL" id="PGEX01000001">
    <property type="protein sequence ID" value="PJJ42798.1"/>
    <property type="molecule type" value="Genomic_DNA"/>
</dbReference>
<dbReference type="Proteomes" id="UP000231134">
    <property type="component" value="Unassembled WGS sequence"/>
</dbReference>
<reference evidence="1 2" key="1">
    <citation type="submission" date="2017-11" db="EMBL/GenBank/DDBJ databases">
        <title>Animal gut microbial communities from fecal samples from Wisconsin, USA.</title>
        <authorList>
            <person name="Neumann A."/>
        </authorList>
    </citation>
    <scope>NUCLEOTIDE SEQUENCE [LARGE SCALE GENOMIC DNA]</scope>
    <source>
        <strain evidence="1 2">UWS3</strain>
    </source>
</reference>
<accession>A0A2M9AAU2</accession>
<organism evidence="1 2">
    <name type="scientific">Hallerella succinigenes</name>
    <dbReference type="NCBI Taxonomy" id="1896222"/>
    <lineage>
        <taxon>Bacteria</taxon>
        <taxon>Pseudomonadati</taxon>
        <taxon>Fibrobacterota</taxon>
        <taxon>Fibrobacteria</taxon>
        <taxon>Fibrobacterales</taxon>
        <taxon>Fibrobacteraceae</taxon>
        <taxon>Hallerella</taxon>
    </lineage>
</organism>
<proteinExistence type="predicted"/>